<dbReference type="CDD" id="cd00093">
    <property type="entry name" value="HTH_XRE"/>
    <property type="match status" value="1"/>
</dbReference>
<name>A0A7K1KSI3_9ACTN</name>
<dbReference type="Gene3D" id="1.10.260.40">
    <property type="entry name" value="lambda repressor-like DNA-binding domains"/>
    <property type="match status" value="1"/>
</dbReference>
<evidence type="ECO:0000313" key="2">
    <source>
        <dbReference type="EMBL" id="MUN35119.1"/>
    </source>
</evidence>
<dbReference type="RefSeq" id="WP_156214111.1">
    <property type="nucleotide sequence ID" value="NZ_WOFH01000001.1"/>
</dbReference>
<dbReference type="InterPro" id="IPR043917">
    <property type="entry name" value="DUF5753"/>
</dbReference>
<feature type="domain" description="HTH cro/C1-type" evidence="1">
    <location>
        <begin position="21"/>
        <end position="52"/>
    </location>
</feature>
<dbReference type="AlphaFoldDB" id="A0A7K1KSI3"/>
<dbReference type="Pfam" id="PF19054">
    <property type="entry name" value="DUF5753"/>
    <property type="match status" value="1"/>
</dbReference>
<dbReference type="SMART" id="SM00530">
    <property type="entry name" value="HTH_XRE"/>
    <property type="match status" value="1"/>
</dbReference>
<dbReference type="SUPFAM" id="SSF47413">
    <property type="entry name" value="lambda repressor-like DNA-binding domains"/>
    <property type="match status" value="1"/>
</dbReference>
<dbReference type="PROSITE" id="PS50943">
    <property type="entry name" value="HTH_CROC1"/>
    <property type="match status" value="1"/>
</dbReference>
<dbReference type="GO" id="GO:0003677">
    <property type="term" value="F:DNA binding"/>
    <property type="evidence" value="ECO:0007669"/>
    <property type="project" value="InterPro"/>
</dbReference>
<keyword evidence="3" id="KW-1185">Reference proteome</keyword>
<accession>A0A7K1KSI3</accession>
<gene>
    <name evidence="2" type="ORF">GNZ18_00660</name>
</gene>
<dbReference type="Pfam" id="PF13560">
    <property type="entry name" value="HTH_31"/>
    <property type="match status" value="1"/>
</dbReference>
<comment type="caution">
    <text evidence="2">The sequence shown here is derived from an EMBL/GenBank/DDBJ whole genome shotgun (WGS) entry which is preliminary data.</text>
</comment>
<protein>
    <submittedName>
        <fullName evidence="2">Helix-turn-helix domain-containing protein</fullName>
    </submittedName>
</protein>
<dbReference type="Proteomes" id="UP000432015">
    <property type="component" value="Unassembled WGS sequence"/>
</dbReference>
<dbReference type="EMBL" id="WOFH01000001">
    <property type="protein sequence ID" value="MUN35119.1"/>
    <property type="molecule type" value="Genomic_DNA"/>
</dbReference>
<evidence type="ECO:0000259" key="1">
    <source>
        <dbReference type="PROSITE" id="PS50943"/>
    </source>
</evidence>
<proteinExistence type="predicted"/>
<dbReference type="InterPro" id="IPR001387">
    <property type="entry name" value="Cro/C1-type_HTH"/>
</dbReference>
<reference evidence="2 3" key="1">
    <citation type="submission" date="2019-11" db="EMBL/GenBank/DDBJ databases">
        <authorList>
            <person name="Cao P."/>
        </authorList>
    </citation>
    <scope>NUCLEOTIDE SEQUENCE [LARGE SCALE GENOMIC DNA]</scope>
    <source>
        <strain evidence="2 3">NEAU-AAG5</strain>
    </source>
</reference>
<sequence length="269" mass="29718">MSMTDEVDPRSSLWGLIGFYLRFLRTSKGLTGAEAGKIAGCAPSTISRIETGAQLMSTKHAARLDEAWRTGGLFTLLIYYAVRATTPDWFQSYLSHEQGADRVRMFAGQYVPGLFQTPEYAQALLAEGRAKDKKAALERRMARQEILSRPNPPEVWVIIAQTVLEWPVGGKNVFKAQLARLLSLSEQPNISIRVVPGTAGAYEGMDGPFMITTGREGEIAFAEAPNAGRLVAHLEEVNDFVIRFDRIGMLALPVGPSRDLIKKNMEQMT</sequence>
<organism evidence="2 3">
    <name type="scientific">Actinomadura litoris</name>
    <dbReference type="NCBI Taxonomy" id="2678616"/>
    <lineage>
        <taxon>Bacteria</taxon>
        <taxon>Bacillati</taxon>
        <taxon>Actinomycetota</taxon>
        <taxon>Actinomycetes</taxon>
        <taxon>Streptosporangiales</taxon>
        <taxon>Thermomonosporaceae</taxon>
        <taxon>Actinomadura</taxon>
    </lineage>
</organism>
<evidence type="ECO:0000313" key="3">
    <source>
        <dbReference type="Proteomes" id="UP000432015"/>
    </source>
</evidence>
<dbReference type="InterPro" id="IPR010982">
    <property type="entry name" value="Lambda_DNA-bd_dom_sf"/>
</dbReference>